<keyword evidence="4 9" id="KW-0812">Transmembrane</keyword>
<dbReference type="PROSITE" id="PS50920">
    <property type="entry name" value="SOLCAR"/>
    <property type="match status" value="3"/>
</dbReference>
<dbReference type="Gramene" id="Pp3c15_17240V3.2">
    <property type="protein sequence ID" value="Pp3c15_17240V3.2"/>
    <property type="gene ID" value="Pp3c15_17240"/>
</dbReference>
<dbReference type="PRINTS" id="PR00926">
    <property type="entry name" value="MITOCARRIER"/>
</dbReference>
<dbReference type="Gramene" id="Pp3c15_17240V3.1">
    <property type="protein sequence ID" value="Pp3c15_17240V3.1"/>
    <property type="gene ID" value="Pp3c15_17240"/>
</dbReference>
<dbReference type="EnsemblPlants" id="Pp3c15_17240V3.1">
    <property type="protein sequence ID" value="Pp3c15_17240V3.1"/>
    <property type="gene ID" value="Pp3c15_17240"/>
</dbReference>
<dbReference type="OrthoDB" id="276989at2759"/>
<accession>A0A2K1JDG7</accession>
<evidence type="ECO:0000256" key="4">
    <source>
        <dbReference type="ARBA" id="ARBA00022692"/>
    </source>
</evidence>
<keyword evidence="3 10" id="KW-0813">Transport</keyword>
<dbReference type="OMA" id="RRGHHPF"/>
<reference evidence="12" key="3">
    <citation type="submission" date="2020-12" db="UniProtKB">
        <authorList>
            <consortium name="EnsemblPlants"/>
        </authorList>
    </citation>
    <scope>IDENTIFICATION</scope>
</reference>
<keyword evidence="6" id="KW-1133">Transmembrane helix</keyword>
<comment type="subcellular location">
    <subcellularLocation>
        <location evidence="1">Mitochondrion membrane</location>
        <topology evidence="1">Multi-pass membrane protein</topology>
    </subcellularLocation>
</comment>
<dbReference type="InterPro" id="IPR018108">
    <property type="entry name" value="MCP_transmembrane"/>
</dbReference>
<keyword evidence="8 9" id="KW-0472">Membrane</keyword>
<keyword evidence="7" id="KW-0496">Mitochondrion</keyword>
<dbReference type="PaxDb" id="3218-PP1S532_6V6.1"/>
<gene>
    <name evidence="12" type="primary">LOC112292598</name>
    <name evidence="11" type="ORF">PHYPA_019853</name>
</gene>
<dbReference type="EnsemblPlants" id="Pp3c15_17240V3.2">
    <property type="protein sequence ID" value="Pp3c15_17240V3.2"/>
    <property type="gene ID" value="Pp3c15_17240"/>
</dbReference>
<reference evidence="11 13" key="1">
    <citation type="journal article" date="2008" name="Science">
        <title>The Physcomitrella genome reveals evolutionary insights into the conquest of land by plants.</title>
        <authorList>
            <person name="Rensing S."/>
            <person name="Lang D."/>
            <person name="Zimmer A."/>
            <person name="Terry A."/>
            <person name="Salamov A."/>
            <person name="Shapiro H."/>
            <person name="Nishiyama T."/>
            <person name="Perroud P.-F."/>
            <person name="Lindquist E."/>
            <person name="Kamisugi Y."/>
            <person name="Tanahashi T."/>
            <person name="Sakakibara K."/>
            <person name="Fujita T."/>
            <person name="Oishi K."/>
            <person name="Shin-I T."/>
            <person name="Kuroki Y."/>
            <person name="Toyoda A."/>
            <person name="Suzuki Y."/>
            <person name="Hashimoto A."/>
            <person name="Yamaguchi K."/>
            <person name="Sugano A."/>
            <person name="Kohara Y."/>
            <person name="Fujiyama A."/>
            <person name="Anterola A."/>
            <person name="Aoki S."/>
            <person name="Ashton N."/>
            <person name="Barbazuk W.B."/>
            <person name="Barker E."/>
            <person name="Bennetzen J."/>
            <person name="Bezanilla M."/>
            <person name="Blankenship R."/>
            <person name="Cho S.H."/>
            <person name="Dutcher S."/>
            <person name="Estelle M."/>
            <person name="Fawcett J.A."/>
            <person name="Gundlach H."/>
            <person name="Hanada K."/>
            <person name="Heyl A."/>
            <person name="Hicks K.A."/>
            <person name="Hugh J."/>
            <person name="Lohr M."/>
            <person name="Mayer K."/>
            <person name="Melkozernov A."/>
            <person name="Murata T."/>
            <person name="Nelson D."/>
            <person name="Pils B."/>
            <person name="Prigge M."/>
            <person name="Reiss B."/>
            <person name="Renner T."/>
            <person name="Rombauts S."/>
            <person name="Rushton P."/>
            <person name="Sanderfoot A."/>
            <person name="Schween G."/>
            <person name="Shiu S.-H."/>
            <person name="Stueber K."/>
            <person name="Theodoulou F.L."/>
            <person name="Tu H."/>
            <person name="Van de Peer Y."/>
            <person name="Verrier P.J."/>
            <person name="Waters E."/>
            <person name="Wood A."/>
            <person name="Yang L."/>
            <person name="Cove D."/>
            <person name="Cuming A."/>
            <person name="Hasebe M."/>
            <person name="Lucas S."/>
            <person name="Mishler D.B."/>
            <person name="Reski R."/>
            <person name="Grigoriev I."/>
            <person name="Quatrano R.S."/>
            <person name="Boore J.L."/>
        </authorList>
    </citation>
    <scope>NUCLEOTIDE SEQUENCE [LARGE SCALE GENOMIC DNA]</scope>
    <source>
        <strain evidence="12 13">cv. Gransden 2004</strain>
    </source>
</reference>
<evidence type="ECO:0008006" key="14">
    <source>
        <dbReference type="Google" id="ProtNLM"/>
    </source>
</evidence>
<proteinExistence type="inferred from homology"/>
<evidence type="ECO:0000256" key="6">
    <source>
        <dbReference type="ARBA" id="ARBA00022989"/>
    </source>
</evidence>
<evidence type="ECO:0000256" key="5">
    <source>
        <dbReference type="ARBA" id="ARBA00022737"/>
    </source>
</evidence>
<feature type="repeat" description="Solcar" evidence="9">
    <location>
        <begin position="245"/>
        <end position="335"/>
    </location>
</feature>
<dbReference type="STRING" id="3218.A0A2K1JDG7"/>
<dbReference type="PANTHER" id="PTHR45758">
    <property type="entry name" value="MITOFERRIN-1-RELATED"/>
    <property type="match status" value="1"/>
</dbReference>
<dbReference type="FunCoup" id="A0A2K1JDG7">
    <property type="interactions" value="2982"/>
</dbReference>
<evidence type="ECO:0000256" key="7">
    <source>
        <dbReference type="ARBA" id="ARBA00023128"/>
    </source>
</evidence>
<keyword evidence="5" id="KW-0677">Repeat</keyword>
<dbReference type="AlphaFoldDB" id="A0A2K1JDG7"/>
<evidence type="ECO:0000256" key="9">
    <source>
        <dbReference type="PROSITE-ProRule" id="PRU00282"/>
    </source>
</evidence>
<evidence type="ECO:0000313" key="12">
    <source>
        <dbReference type="EnsemblPlants" id="Pp3c15_17240V3.1"/>
    </source>
</evidence>
<feature type="repeat" description="Solcar" evidence="9">
    <location>
        <begin position="149"/>
        <end position="233"/>
    </location>
</feature>
<sequence>MAEGVAGDLRERPFLAQREHVENCYGGTANASASPVTVLQQQEQDRDQLHDGLGFRQWMLAGSVAGMVEHMAMFPVDLVKTRMQMLQCAGGAAQRSVYEAFFAILMKDGPLGLYRGIGAMGLGAGPAHAVYFAAYETLKEYLGGNKSGHHPFAHALAGAGATIASDAVFTPMDVVKQRLQLVHSPYNGVLDCIKKTMKEEGFSAFYKSYRTTVVMNIPFTAVHFAAYEAGKKVLGDIYPDYADEEHLLMHITAGGAAGALASAVTTPLDVIKTRLQCQGVCGADRYKNSSVLAVARNIVKREGPGALWRGMRPRVLFHTPAAAICWSTYEAGKSLLQQWNDDQRLSRS</sequence>
<evidence type="ECO:0000256" key="2">
    <source>
        <dbReference type="ARBA" id="ARBA00006375"/>
    </source>
</evidence>
<dbReference type="GO" id="GO:0031966">
    <property type="term" value="C:mitochondrial membrane"/>
    <property type="evidence" value="ECO:0000318"/>
    <property type="project" value="GO_Central"/>
</dbReference>
<reference evidence="11 13" key="2">
    <citation type="journal article" date="2018" name="Plant J.">
        <title>The Physcomitrella patens chromosome-scale assembly reveals moss genome structure and evolution.</title>
        <authorList>
            <person name="Lang D."/>
            <person name="Ullrich K.K."/>
            <person name="Murat F."/>
            <person name="Fuchs J."/>
            <person name="Jenkins J."/>
            <person name="Haas F.B."/>
            <person name="Piednoel M."/>
            <person name="Gundlach H."/>
            <person name="Van Bel M."/>
            <person name="Meyberg R."/>
            <person name="Vives C."/>
            <person name="Morata J."/>
            <person name="Symeonidi A."/>
            <person name="Hiss M."/>
            <person name="Muchero W."/>
            <person name="Kamisugi Y."/>
            <person name="Saleh O."/>
            <person name="Blanc G."/>
            <person name="Decker E.L."/>
            <person name="van Gessel N."/>
            <person name="Grimwood J."/>
            <person name="Hayes R.D."/>
            <person name="Graham S.W."/>
            <person name="Gunter L.E."/>
            <person name="McDaniel S.F."/>
            <person name="Hoernstein S.N.W."/>
            <person name="Larsson A."/>
            <person name="Li F.W."/>
            <person name="Perroud P.F."/>
            <person name="Phillips J."/>
            <person name="Ranjan P."/>
            <person name="Rokshar D.S."/>
            <person name="Rothfels C.J."/>
            <person name="Schneider L."/>
            <person name="Shu S."/>
            <person name="Stevenson D.W."/>
            <person name="Thummler F."/>
            <person name="Tillich M."/>
            <person name="Villarreal Aguilar J.C."/>
            <person name="Widiez T."/>
            <person name="Wong G.K."/>
            <person name="Wymore A."/>
            <person name="Zhang Y."/>
            <person name="Zimmer A.D."/>
            <person name="Quatrano R.S."/>
            <person name="Mayer K.F.X."/>
            <person name="Goodstein D."/>
            <person name="Casacuberta J.M."/>
            <person name="Vandepoele K."/>
            <person name="Reski R."/>
            <person name="Cuming A.C."/>
            <person name="Tuskan G.A."/>
            <person name="Maumus F."/>
            <person name="Salse J."/>
            <person name="Schmutz J."/>
            <person name="Rensing S.A."/>
        </authorList>
    </citation>
    <scope>NUCLEOTIDE SEQUENCE [LARGE SCALE GENOMIC DNA]</scope>
    <source>
        <strain evidence="12 13">cv. Gransden 2004</strain>
    </source>
</reference>
<comment type="similarity">
    <text evidence="2 10">Belongs to the mitochondrial carrier (TC 2.A.29) family.</text>
</comment>
<protein>
    <recommendedName>
        <fullName evidence="14">Mitochondrial carrier protein</fullName>
    </recommendedName>
</protein>
<dbReference type="InterPro" id="IPR002067">
    <property type="entry name" value="MCP"/>
</dbReference>
<dbReference type="SUPFAM" id="SSF103506">
    <property type="entry name" value="Mitochondrial carrier"/>
    <property type="match status" value="1"/>
</dbReference>
<keyword evidence="13" id="KW-1185">Reference proteome</keyword>
<organism evidence="11">
    <name type="scientific">Physcomitrium patens</name>
    <name type="common">Spreading-leaved earth moss</name>
    <name type="synonym">Physcomitrella patens</name>
    <dbReference type="NCBI Taxonomy" id="3218"/>
    <lineage>
        <taxon>Eukaryota</taxon>
        <taxon>Viridiplantae</taxon>
        <taxon>Streptophyta</taxon>
        <taxon>Embryophyta</taxon>
        <taxon>Bryophyta</taxon>
        <taxon>Bryophytina</taxon>
        <taxon>Bryopsida</taxon>
        <taxon>Funariidae</taxon>
        <taxon>Funariales</taxon>
        <taxon>Funariaceae</taxon>
        <taxon>Physcomitrium</taxon>
    </lineage>
</organism>
<dbReference type="GeneID" id="112292598"/>
<dbReference type="KEGG" id="ppp:112292598"/>
<dbReference type="GO" id="GO:0048250">
    <property type="term" value="P:iron import into the mitochondrion"/>
    <property type="evidence" value="ECO:0000318"/>
    <property type="project" value="GO_Central"/>
</dbReference>
<feature type="repeat" description="Solcar" evidence="9">
    <location>
        <begin position="53"/>
        <end position="141"/>
    </location>
</feature>
<evidence type="ECO:0000256" key="10">
    <source>
        <dbReference type="RuleBase" id="RU000488"/>
    </source>
</evidence>
<dbReference type="RefSeq" id="XP_024397020.1">
    <property type="nucleotide sequence ID" value="XM_024541252.2"/>
</dbReference>
<dbReference type="Gene3D" id="1.50.40.10">
    <property type="entry name" value="Mitochondrial carrier domain"/>
    <property type="match status" value="1"/>
</dbReference>
<dbReference type="PANTHER" id="PTHR45758:SF4">
    <property type="entry name" value="MITOFERRIN-1"/>
    <property type="match status" value="1"/>
</dbReference>
<evidence type="ECO:0000313" key="11">
    <source>
        <dbReference type="EMBL" id="PNR39574.1"/>
    </source>
</evidence>
<evidence type="ECO:0000313" key="13">
    <source>
        <dbReference type="Proteomes" id="UP000006727"/>
    </source>
</evidence>
<dbReference type="Pfam" id="PF00153">
    <property type="entry name" value="Mito_carr"/>
    <property type="match status" value="3"/>
</dbReference>
<dbReference type="EMBL" id="ABEU02000015">
    <property type="protein sequence ID" value="PNR39574.1"/>
    <property type="molecule type" value="Genomic_DNA"/>
</dbReference>
<dbReference type="Proteomes" id="UP000006727">
    <property type="component" value="Chromosome 15"/>
</dbReference>
<name>A0A2K1JDG7_PHYPA</name>
<dbReference type="InterPro" id="IPR023395">
    <property type="entry name" value="MCP_dom_sf"/>
</dbReference>
<dbReference type="GO" id="GO:0015093">
    <property type="term" value="F:ferrous iron transmembrane transporter activity"/>
    <property type="evidence" value="ECO:0000318"/>
    <property type="project" value="GO_Central"/>
</dbReference>
<evidence type="ECO:0000256" key="3">
    <source>
        <dbReference type="ARBA" id="ARBA00022448"/>
    </source>
</evidence>
<evidence type="ECO:0000256" key="8">
    <source>
        <dbReference type="ARBA" id="ARBA00023136"/>
    </source>
</evidence>
<evidence type="ECO:0000256" key="1">
    <source>
        <dbReference type="ARBA" id="ARBA00004225"/>
    </source>
</evidence>